<dbReference type="Gene3D" id="1.10.510.10">
    <property type="entry name" value="Transferase(Phosphotransferase) domain 1"/>
    <property type="match status" value="1"/>
</dbReference>
<keyword evidence="1" id="KW-0677">Repeat</keyword>
<evidence type="ECO:0000256" key="2">
    <source>
        <dbReference type="SAM" id="SignalP"/>
    </source>
</evidence>
<reference evidence="4" key="2">
    <citation type="submission" date="2025-09" db="UniProtKB">
        <authorList>
            <consortium name="Ensembl"/>
        </authorList>
    </citation>
    <scope>IDENTIFICATION</scope>
</reference>
<feature type="chain" id="PRO_5025563991" description="KIND domain-containing protein" evidence="2">
    <location>
        <begin position="25"/>
        <end position="222"/>
    </location>
</feature>
<dbReference type="SMART" id="SM00750">
    <property type="entry name" value="KIND"/>
    <property type="match status" value="1"/>
</dbReference>
<proteinExistence type="predicted"/>
<sequence length="222" mass="25306">MHTCRICRRLHILLPPLLVQTTESAMDIFKENSTLSKKQPDPIICVICPWSILLSAEGNLSFQNNASQTEAIPFSAPELLHRQNKNQRIGLMKVRKISMLVYSLGMTLYWSADYQVPPNQSLQLSDQLHSLLLTLCEDLPHKRLSPESILEVCEAHQKESSSSPANTYIKKMVQFVVGSVSEVGTILLLNNLLFTVRLSELQVQKLDFYKSFLWLITVFNLY</sequence>
<keyword evidence="5" id="KW-1185">Reference proteome</keyword>
<dbReference type="InterPro" id="IPR011019">
    <property type="entry name" value="KIND_dom"/>
</dbReference>
<dbReference type="PROSITE" id="PS51377">
    <property type="entry name" value="KIND"/>
    <property type="match status" value="1"/>
</dbReference>
<dbReference type="PANTHER" id="PTHR46900">
    <property type="entry name" value="TYROSINE-PROTEIN PHOSPHATASE NON-RECEPTOR TYPE 13"/>
    <property type="match status" value="1"/>
</dbReference>
<dbReference type="Ensembl" id="ENSPCLT00000027927.1">
    <property type="protein sequence ID" value="ENSPCLP00000020287.1"/>
    <property type="gene ID" value="ENSPCLG00000017645.1"/>
</dbReference>
<accession>A0A669QHE5</accession>
<organism evidence="4 5">
    <name type="scientific">Phasianus colchicus</name>
    <name type="common">Common pheasant</name>
    <dbReference type="NCBI Taxonomy" id="9054"/>
    <lineage>
        <taxon>Eukaryota</taxon>
        <taxon>Metazoa</taxon>
        <taxon>Chordata</taxon>
        <taxon>Craniata</taxon>
        <taxon>Vertebrata</taxon>
        <taxon>Euteleostomi</taxon>
        <taxon>Archelosauria</taxon>
        <taxon>Archosauria</taxon>
        <taxon>Dinosauria</taxon>
        <taxon>Saurischia</taxon>
        <taxon>Theropoda</taxon>
        <taxon>Coelurosauria</taxon>
        <taxon>Aves</taxon>
        <taxon>Neognathae</taxon>
        <taxon>Galloanserae</taxon>
        <taxon>Galliformes</taxon>
        <taxon>Phasianidae</taxon>
        <taxon>Phasianinae</taxon>
        <taxon>Phasianus</taxon>
    </lineage>
</organism>
<dbReference type="AlphaFoldDB" id="A0A669QHE5"/>
<feature type="signal peptide" evidence="2">
    <location>
        <begin position="1"/>
        <end position="24"/>
    </location>
</feature>
<evidence type="ECO:0000313" key="5">
    <source>
        <dbReference type="Proteomes" id="UP000472261"/>
    </source>
</evidence>
<feature type="domain" description="KIND" evidence="3">
    <location>
        <begin position="1"/>
        <end position="183"/>
    </location>
</feature>
<protein>
    <recommendedName>
        <fullName evidence="3">KIND domain-containing protein</fullName>
    </recommendedName>
</protein>
<keyword evidence="2" id="KW-0732">Signal</keyword>
<reference evidence="4" key="1">
    <citation type="submission" date="2025-08" db="UniProtKB">
        <authorList>
            <consortium name="Ensembl"/>
        </authorList>
    </citation>
    <scope>IDENTIFICATION</scope>
</reference>
<name>A0A669QHE5_PHACC</name>
<dbReference type="PANTHER" id="PTHR46900:SF4">
    <property type="entry name" value="FERM AND PDZ DOMAIN CONTAINING 2"/>
    <property type="match status" value="1"/>
</dbReference>
<dbReference type="Proteomes" id="UP000472261">
    <property type="component" value="Unplaced"/>
</dbReference>
<evidence type="ECO:0000259" key="3">
    <source>
        <dbReference type="PROSITE" id="PS51377"/>
    </source>
</evidence>
<evidence type="ECO:0000256" key="1">
    <source>
        <dbReference type="ARBA" id="ARBA00022737"/>
    </source>
</evidence>
<dbReference type="InterPro" id="IPR052074">
    <property type="entry name" value="NonRcpt_TyrProt_Phosphatase"/>
</dbReference>
<evidence type="ECO:0000313" key="4">
    <source>
        <dbReference type="Ensembl" id="ENSPCLP00000020287.1"/>
    </source>
</evidence>